<dbReference type="Proteomes" id="UP000800082">
    <property type="component" value="Unassembled WGS sequence"/>
</dbReference>
<sequence>LVENTKAKYSTQDKDTYNFNKSSFIIGVILIGAVVTGLERRAQPELVQPGDREWVTVINPNCK</sequence>
<name>A0A6A5S3X4_9PLEO</name>
<dbReference type="OrthoDB" id="3762113at2759"/>
<evidence type="ECO:0000256" key="1">
    <source>
        <dbReference type="SAM" id="Phobius"/>
    </source>
</evidence>
<accession>A0A6A5S3X4</accession>
<dbReference type="EMBL" id="ML978956">
    <property type="protein sequence ID" value="KAF1934469.1"/>
    <property type="molecule type" value="Genomic_DNA"/>
</dbReference>
<proteinExistence type="predicted"/>
<evidence type="ECO:0000313" key="2">
    <source>
        <dbReference type="EMBL" id="KAF1934469.1"/>
    </source>
</evidence>
<keyword evidence="1" id="KW-0472">Membrane</keyword>
<keyword evidence="1" id="KW-1133">Transmembrane helix</keyword>
<dbReference type="AlphaFoldDB" id="A0A6A5S3X4"/>
<organism evidence="2 3">
    <name type="scientific">Didymella exigua CBS 183.55</name>
    <dbReference type="NCBI Taxonomy" id="1150837"/>
    <lineage>
        <taxon>Eukaryota</taxon>
        <taxon>Fungi</taxon>
        <taxon>Dikarya</taxon>
        <taxon>Ascomycota</taxon>
        <taxon>Pezizomycotina</taxon>
        <taxon>Dothideomycetes</taxon>
        <taxon>Pleosporomycetidae</taxon>
        <taxon>Pleosporales</taxon>
        <taxon>Pleosporineae</taxon>
        <taxon>Didymellaceae</taxon>
        <taxon>Didymella</taxon>
    </lineage>
</organism>
<keyword evidence="3" id="KW-1185">Reference proteome</keyword>
<reference evidence="2" key="1">
    <citation type="journal article" date="2020" name="Stud. Mycol.">
        <title>101 Dothideomycetes genomes: a test case for predicting lifestyles and emergence of pathogens.</title>
        <authorList>
            <person name="Haridas S."/>
            <person name="Albert R."/>
            <person name="Binder M."/>
            <person name="Bloem J."/>
            <person name="Labutti K."/>
            <person name="Salamov A."/>
            <person name="Andreopoulos B."/>
            <person name="Baker S."/>
            <person name="Barry K."/>
            <person name="Bills G."/>
            <person name="Bluhm B."/>
            <person name="Cannon C."/>
            <person name="Castanera R."/>
            <person name="Culley D."/>
            <person name="Daum C."/>
            <person name="Ezra D."/>
            <person name="Gonzalez J."/>
            <person name="Henrissat B."/>
            <person name="Kuo A."/>
            <person name="Liang C."/>
            <person name="Lipzen A."/>
            <person name="Lutzoni F."/>
            <person name="Magnuson J."/>
            <person name="Mondo S."/>
            <person name="Nolan M."/>
            <person name="Ohm R."/>
            <person name="Pangilinan J."/>
            <person name="Park H.-J."/>
            <person name="Ramirez L."/>
            <person name="Alfaro M."/>
            <person name="Sun H."/>
            <person name="Tritt A."/>
            <person name="Yoshinaga Y."/>
            <person name="Zwiers L.-H."/>
            <person name="Turgeon B."/>
            <person name="Goodwin S."/>
            <person name="Spatafora J."/>
            <person name="Crous P."/>
            <person name="Grigoriev I."/>
        </authorList>
    </citation>
    <scope>NUCLEOTIDE SEQUENCE</scope>
    <source>
        <strain evidence="2">CBS 183.55</strain>
    </source>
</reference>
<protein>
    <submittedName>
        <fullName evidence="2">Uncharacterized protein</fullName>
    </submittedName>
</protein>
<keyword evidence="1" id="KW-0812">Transmembrane</keyword>
<dbReference type="RefSeq" id="XP_033454717.1">
    <property type="nucleotide sequence ID" value="XM_033594808.1"/>
</dbReference>
<gene>
    <name evidence="2" type="ORF">M421DRAFT_50224</name>
</gene>
<dbReference type="GeneID" id="54352476"/>
<feature type="transmembrane region" description="Helical" evidence="1">
    <location>
        <begin position="20"/>
        <end position="38"/>
    </location>
</feature>
<evidence type="ECO:0000313" key="3">
    <source>
        <dbReference type="Proteomes" id="UP000800082"/>
    </source>
</evidence>
<feature type="non-terminal residue" evidence="2">
    <location>
        <position position="1"/>
    </location>
</feature>